<evidence type="ECO:0000313" key="6">
    <source>
        <dbReference type="EMBL" id="PWZ08036.1"/>
    </source>
</evidence>
<feature type="compositionally biased region" description="Basic and acidic residues" evidence="1">
    <location>
        <begin position="547"/>
        <end position="560"/>
    </location>
</feature>
<feature type="transmembrane region" description="Helical" evidence="2">
    <location>
        <begin position="95"/>
        <end position="125"/>
    </location>
</feature>
<dbReference type="Pfam" id="PF13398">
    <property type="entry name" value="Peptidase_M50B"/>
    <property type="match status" value="1"/>
</dbReference>
<dbReference type="InterPro" id="IPR022212">
    <property type="entry name" value="DUF3741"/>
</dbReference>
<evidence type="ECO:0000256" key="1">
    <source>
        <dbReference type="SAM" id="MobiDB-lite"/>
    </source>
</evidence>
<feature type="region of interest" description="Disordered" evidence="1">
    <location>
        <begin position="593"/>
        <end position="628"/>
    </location>
</feature>
<protein>
    <recommendedName>
        <fullName evidence="7">DUF4378 domain-containing protein</fullName>
    </recommendedName>
</protein>
<dbReference type="InterPro" id="IPR049500">
    <property type="entry name" value="Peptidase_M50B-like"/>
</dbReference>
<dbReference type="InterPro" id="IPR025486">
    <property type="entry name" value="DUF4378"/>
</dbReference>
<comment type="caution">
    <text evidence="6">The sequence shown here is derived from an EMBL/GenBank/DDBJ whole genome shotgun (WGS) entry which is preliminary data.</text>
</comment>
<evidence type="ECO:0000259" key="3">
    <source>
        <dbReference type="Pfam" id="PF12552"/>
    </source>
</evidence>
<dbReference type="ExpressionAtlas" id="A0A3L6DHF1">
    <property type="expression patterns" value="baseline and differential"/>
</dbReference>
<feature type="compositionally biased region" description="Basic residues" evidence="1">
    <location>
        <begin position="606"/>
        <end position="619"/>
    </location>
</feature>
<feature type="transmembrane region" description="Helical" evidence="2">
    <location>
        <begin position="17"/>
        <end position="36"/>
    </location>
</feature>
<keyword evidence="2" id="KW-0812">Transmembrane</keyword>
<dbReference type="Pfam" id="PF12552">
    <property type="entry name" value="DUF3741"/>
    <property type="match status" value="1"/>
</dbReference>
<dbReference type="PANTHER" id="PTHR46836">
    <property type="entry name" value="AFADIN"/>
    <property type="match status" value="1"/>
</dbReference>
<feature type="compositionally biased region" description="Basic and acidic residues" evidence="1">
    <location>
        <begin position="966"/>
        <end position="978"/>
    </location>
</feature>
<feature type="domain" description="DUF3741" evidence="3">
    <location>
        <begin position="316"/>
        <end position="357"/>
    </location>
</feature>
<dbReference type="AlphaFoldDB" id="A0A3L6DHF1"/>
<dbReference type="EMBL" id="NCVQ01000010">
    <property type="protein sequence ID" value="PWZ08036.1"/>
    <property type="molecule type" value="Genomic_DNA"/>
</dbReference>
<sequence>MAVNWELQGCCHRDQRIFIAAVGVSTVVILLLWRTFLLTPFKLITVFLHETSHALACKLTCGDCKREVMPAFGVRNYVDYHMIKCETFGDLGSSFWGMVFILASTNLLTTRIAAGCFILALFIVLFVADNWFLRWLCLGFIVFIAVVWVIQEFTSFHILKYVILFIGVVSSRKQATYPGMLSDSVFATVDRQSKTRKAIAVPMKILIEEEFSNDVNSRHISPGAVGRLMGLDSLPSSGIHNKHRHTKSHAPKTSPSSFHGRTGLHDIPHRRSVDTINVFEGMEATKTNMYRSPRSKIGNTTSRSDKVVSADIDFIRQKFMDAKRLSIDESLHISEEFNETLDALVSNSDLLLDFLQNFDPAVIRDLHNHGSPSSTANCITILKPSRRNQFIDMDNIYPQEKGTESIFNEQMEGKHSLWKPYSNVPLQSLKEDSCSSRQKLSRSSQQENTGKRGSPTRIVVLKPNLEKPHDIEEALPLHHKISHSDYGRHKECPEVDRWTQNTEDYMCQVPLGDSETLSRMGKGSREIAREITKQMRAARGGSRKHSVKPETRTLASDERSQFQSSVTRPKTPETIHRYSESCDAWASSSLNSLPTYSTETSESKEAKKHLSNRWKKTRQCQHQETDNDSFNTLGDMLALSDQNASNVATHKMTRRKCPKAEVQSDRIQSSYPLGISTNDGSRDTTTSKLTRSKSLPPSFIRGVQKSNNRKRSGSVTYNEFSMLKDVLKVGPHYSEYACRSRQRRSLSRDSTIHGDESDPMSTDNEENMVVEREIHVNYEEPINGTAVTYTSGQSQHPTSLDYELDAIGVLDTSSAVPFSNKKSLSPAGQDQQVLKMTTTALDNCLLVPNLDDLMPKHEQIEYHQADDYPATYDPHIASDSPEEINHHLGDVSETLCILPDVLESPANSNKDDQQSPMSVLESSMDGEDVYSGDFEKIKLRLQLGLLKRETTDTRDGSELSILSDDETARRSLPETGESHAFRNTEERDFSYVFDMLVALGIHAANEDDLLDNCYLLECSAGLDLYDDLEQKYDSLILWPVHERKLLFDITNAVLGDMITSVMNGCSKGLMARCSPGWNREEFAELVWQRVVQLRQEIEFNQEALLLSVEWAGSEDGASLVGRDIGNMLQDDLVQEIIADFLGATKSAKLRG</sequence>
<gene>
    <name evidence="6" type="ORF">Zm00014a_044530</name>
</gene>
<dbReference type="PANTHER" id="PTHR46836:SF8">
    <property type="entry name" value="AFADIN"/>
    <property type="match status" value="1"/>
</dbReference>
<evidence type="ECO:0008006" key="7">
    <source>
        <dbReference type="Google" id="ProtNLM"/>
    </source>
</evidence>
<feature type="region of interest" description="Disordered" evidence="1">
    <location>
        <begin position="430"/>
        <end position="456"/>
    </location>
</feature>
<evidence type="ECO:0000259" key="4">
    <source>
        <dbReference type="Pfam" id="PF14309"/>
    </source>
</evidence>
<feature type="region of interest" description="Disordered" evidence="1">
    <location>
        <begin position="954"/>
        <end position="978"/>
    </location>
</feature>
<evidence type="ECO:0000256" key="2">
    <source>
        <dbReference type="SAM" id="Phobius"/>
    </source>
</evidence>
<dbReference type="Pfam" id="PF14309">
    <property type="entry name" value="DUF4378"/>
    <property type="match status" value="1"/>
</dbReference>
<accession>A0A3L6DHF1</accession>
<name>A0A3L6DHF1_MAIZE</name>
<dbReference type="Proteomes" id="UP000251960">
    <property type="component" value="Chromosome 9"/>
</dbReference>
<feature type="region of interest" description="Disordered" evidence="1">
    <location>
        <begin position="739"/>
        <end position="764"/>
    </location>
</feature>
<feature type="domain" description="DUF4378" evidence="4">
    <location>
        <begin position="988"/>
        <end position="1135"/>
    </location>
</feature>
<feature type="compositionally biased region" description="Polar residues" evidence="1">
    <location>
        <begin position="665"/>
        <end position="679"/>
    </location>
</feature>
<keyword evidence="2" id="KW-1133">Transmembrane helix</keyword>
<feature type="region of interest" description="Disordered" evidence="1">
    <location>
        <begin position="646"/>
        <end position="712"/>
    </location>
</feature>
<feature type="domain" description="DUF3741" evidence="5">
    <location>
        <begin position="221"/>
        <end position="239"/>
    </location>
</feature>
<feature type="compositionally biased region" description="Low complexity" evidence="1">
    <location>
        <begin position="435"/>
        <end position="446"/>
    </location>
</feature>
<feature type="compositionally biased region" description="Basic and acidic residues" evidence="1">
    <location>
        <begin position="746"/>
        <end position="756"/>
    </location>
</feature>
<feature type="compositionally biased region" description="Basic residues" evidence="1">
    <location>
        <begin position="240"/>
        <end position="250"/>
    </location>
</feature>
<organism evidence="6">
    <name type="scientific">Zea mays</name>
    <name type="common">Maize</name>
    <dbReference type="NCBI Taxonomy" id="4577"/>
    <lineage>
        <taxon>Eukaryota</taxon>
        <taxon>Viridiplantae</taxon>
        <taxon>Streptophyta</taxon>
        <taxon>Embryophyta</taxon>
        <taxon>Tracheophyta</taxon>
        <taxon>Spermatophyta</taxon>
        <taxon>Magnoliopsida</taxon>
        <taxon>Liliopsida</taxon>
        <taxon>Poales</taxon>
        <taxon>Poaceae</taxon>
        <taxon>PACMAD clade</taxon>
        <taxon>Panicoideae</taxon>
        <taxon>Andropogonodae</taxon>
        <taxon>Andropogoneae</taxon>
        <taxon>Tripsacinae</taxon>
        <taxon>Zea</taxon>
    </lineage>
</organism>
<proteinExistence type="predicted"/>
<feature type="region of interest" description="Disordered" evidence="1">
    <location>
        <begin position="239"/>
        <end position="266"/>
    </location>
</feature>
<dbReference type="Pfam" id="PF14383">
    <property type="entry name" value="VARLMGL"/>
    <property type="match status" value="1"/>
</dbReference>
<evidence type="ECO:0000259" key="5">
    <source>
        <dbReference type="Pfam" id="PF14383"/>
    </source>
</evidence>
<feature type="region of interest" description="Disordered" evidence="1">
    <location>
        <begin position="534"/>
        <end position="575"/>
    </location>
</feature>
<feature type="transmembrane region" description="Helical" evidence="2">
    <location>
        <begin position="132"/>
        <end position="150"/>
    </location>
</feature>
<keyword evidence="2" id="KW-0472">Membrane</keyword>
<feature type="compositionally biased region" description="Low complexity" evidence="1">
    <location>
        <begin position="683"/>
        <end position="695"/>
    </location>
</feature>
<reference evidence="6" key="1">
    <citation type="journal article" date="2018" name="Nat. Genet.">
        <title>Extensive intraspecific gene order and gene structural variations between Mo17 and other maize genomes.</title>
        <authorList>
            <person name="Sun S."/>
            <person name="Zhou Y."/>
            <person name="Chen J."/>
            <person name="Shi J."/>
            <person name="Zhao H."/>
            <person name="Zhao H."/>
            <person name="Song W."/>
            <person name="Zhang M."/>
            <person name="Cui Y."/>
            <person name="Dong X."/>
            <person name="Liu H."/>
            <person name="Ma X."/>
            <person name="Jiao Y."/>
            <person name="Wang B."/>
            <person name="Wei X."/>
            <person name="Stein J.C."/>
            <person name="Glaubitz J.C."/>
            <person name="Lu F."/>
            <person name="Yu G."/>
            <person name="Liang C."/>
            <person name="Fengler K."/>
            <person name="Li B."/>
            <person name="Rafalski A."/>
            <person name="Schnable P.S."/>
            <person name="Ware D.H."/>
            <person name="Buckler E.S."/>
            <person name="Lai J."/>
        </authorList>
    </citation>
    <scope>NUCLEOTIDE SEQUENCE [LARGE SCALE GENOMIC DNA]</scope>
    <source>
        <tissue evidence="6">Seedling</tissue>
    </source>
</reference>
<dbReference type="InterPro" id="IPR032795">
    <property type="entry name" value="DUF3741-assoc"/>
</dbReference>